<evidence type="ECO:0000256" key="1">
    <source>
        <dbReference type="ARBA" id="ARBA00004141"/>
    </source>
</evidence>
<accession>A0ABD1SPY2</accession>
<evidence type="ECO:0000256" key="7">
    <source>
        <dbReference type="ARBA" id="ARBA00023265"/>
    </source>
</evidence>
<comment type="similarity">
    <text evidence="2">Belongs to the MLO family.</text>
</comment>
<keyword evidence="10" id="KW-1185">Reference proteome</keyword>
<protein>
    <submittedName>
        <fullName evidence="9">MLO-like protein 3</fullName>
    </submittedName>
</protein>
<keyword evidence="5" id="KW-1133">Transmembrane helix</keyword>
<dbReference type="EMBL" id="JBFOLJ010000010">
    <property type="protein sequence ID" value="KAL2502776.1"/>
    <property type="molecule type" value="Genomic_DNA"/>
</dbReference>
<dbReference type="Pfam" id="PF03094">
    <property type="entry name" value="Mlo"/>
    <property type="match status" value="1"/>
</dbReference>
<evidence type="ECO:0000313" key="9">
    <source>
        <dbReference type="EMBL" id="KAL2502776.1"/>
    </source>
</evidence>
<comment type="subcellular location">
    <subcellularLocation>
        <location evidence="1">Membrane</location>
        <topology evidence="1">Multi-pass membrane protein</topology>
    </subcellularLocation>
</comment>
<dbReference type="InterPro" id="IPR004326">
    <property type="entry name" value="Mlo"/>
</dbReference>
<feature type="compositionally biased region" description="Polar residues" evidence="8">
    <location>
        <begin position="78"/>
        <end position="119"/>
    </location>
</feature>
<dbReference type="GO" id="GO:0006952">
    <property type="term" value="P:defense response"/>
    <property type="evidence" value="ECO:0007669"/>
    <property type="project" value="UniProtKB-KW"/>
</dbReference>
<keyword evidence="4" id="KW-0611">Plant defense</keyword>
<keyword evidence="3" id="KW-0812">Transmembrane</keyword>
<dbReference type="AlphaFoldDB" id="A0ABD1SPY2"/>
<gene>
    <name evidence="9" type="ORF">Fot_36624</name>
</gene>
<sequence>MALQLKNQNSVIIGAPLVEPNDDLFWFGRPGFVLNLVHLTLFVMGSQFKSKTLEEKIATILKTWHAEVREKRKKQEQLFMQSPRTSLSTARGQISNSLTEFSSSPLPAPSNPTETNRVSIENEIIEEVEE</sequence>
<organism evidence="9 10">
    <name type="scientific">Forsythia ovata</name>
    <dbReference type="NCBI Taxonomy" id="205694"/>
    <lineage>
        <taxon>Eukaryota</taxon>
        <taxon>Viridiplantae</taxon>
        <taxon>Streptophyta</taxon>
        <taxon>Embryophyta</taxon>
        <taxon>Tracheophyta</taxon>
        <taxon>Spermatophyta</taxon>
        <taxon>Magnoliopsida</taxon>
        <taxon>eudicotyledons</taxon>
        <taxon>Gunneridae</taxon>
        <taxon>Pentapetalae</taxon>
        <taxon>asterids</taxon>
        <taxon>lamiids</taxon>
        <taxon>Lamiales</taxon>
        <taxon>Oleaceae</taxon>
        <taxon>Forsythieae</taxon>
        <taxon>Forsythia</taxon>
    </lineage>
</organism>
<evidence type="ECO:0000313" key="10">
    <source>
        <dbReference type="Proteomes" id="UP001604277"/>
    </source>
</evidence>
<evidence type="ECO:0000256" key="6">
    <source>
        <dbReference type="ARBA" id="ARBA00023136"/>
    </source>
</evidence>
<dbReference type="GO" id="GO:0016020">
    <property type="term" value="C:membrane"/>
    <property type="evidence" value="ECO:0007669"/>
    <property type="project" value="UniProtKB-SubCell"/>
</dbReference>
<feature type="region of interest" description="Disordered" evidence="8">
    <location>
        <begin position="75"/>
        <end position="130"/>
    </location>
</feature>
<name>A0ABD1SPY2_9LAMI</name>
<evidence type="ECO:0000256" key="2">
    <source>
        <dbReference type="ARBA" id="ARBA00006574"/>
    </source>
</evidence>
<evidence type="ECO:0000256" key="3">
    <source>
        <dbReference type="ARBA" id="ARBA00022692"/>
    </source>
</evidence>
<reference evidence="10" key="1">
    <citation type="submission" date="2024-07" db="EMBL/GenBank/DDBJ databases">
        <title>Two chromosome-level genome assemblies of Korean endemic species Abeliophyllum distichum and Forsythia ovata (Oleaceae).</title>
        <authorList>
            <person name="Jang H."/>
        </authorList>
    </citation>
    <scope>NUCLEOTIDE SEQUENCE [LARGE SCALE GENOMIC DNA]</scope>
</reference>
<evidence type="ECO:0000256" key="5">
    <source>
        <dbReference type="ARBA" id="ARBA00022989"/>
    </source>
</evidence>
<evidence type="ECO:0000256" key="8">
    <source>
        <dbReference type="SAM" id="MobiDB-lite"/>
    </source>
</evidence>
<dbReference type="Proteomes" id="UP001604277">
    <property type="component" value="Unassembled WGS sequence"/>
</dbReference>
<proteinExistence type="inferred from homology"/>
<keyword evidence="7" id="KW-0568">Pathogenesis-related protein</keyword>
<dbReference type="PANTHER" id="PTHR31942:SF89">
    <property type="entry name" value="MLO-LIKE PROTEIN 3"/>
    <property type="match status" value="1"/>
</dbReference>
<comment type="caution">
    <text evidence="9">The sequence shown here is derived from an EMBL/GenBank/DDBJ whole genome shotgun (WGS) entry which is preliminary data.</text>
</comment>
<keyword evidence="6" id="KW-0472">Membrane</keyword>
<dbReference type="PANTHER" id="PTHR31942">
    <property type="entry name" value="MLO-LIKE PROTEIN 1"/>
    <property type="match status" value="1"/>
</dbReference>
<evidence type="ECO:0000256" key="4">
    <source>
        <dbReference type="ARBA" id="ARBA00022821"/>
    </source>
</evidence>